<feature type="region of interest" description="Disordered" evidence="1">
    <location>
        <begin position="59"/>
        <end position="134"/>
    </location>
</feature>
<reference evidence="2" key="1">
    <citation type="journal article" date="2008" name="Science">
        <title>The Physcomitrella genome reveals evolutionary insights into the conquest of land by plants.</title>
        <authorList>
            <person name="Rensing S."/>
            <person name="Lang D."/>
            <person name="Zimmer A."/>
            <person name="Terry A."/>
            <person name="Salamov A."/>
            <person name="Shapiro H."/>
            <person name="Nishiyama T."/>
            <person name="Perroud P.-F."/>
            <person name="Lindquist E."/>
            <person name="Kamisugi Y."/>
            <person name="Tanahashi T."/>
            <person name="Sakakibara K."/>
            <person name="Fujita T."/>
            <person name="Oishi K."/>
            <person name="Shin-I T."/>
            <person name="Kuroki Y."/>
            <person name="Toyoda A."/>
            <person name="Suzuki Y."/>
            <person name="Hashimoto A."/>
            <person name="Yamaguchi K."/>
            <person name="Sugano A."/>
            <person name="Kohara Y."/>
            <person name="Fujiyama A."/>
            <person name="Anterola A."/>
            <person name="Aoki S."/>
            <person name="Ashton N."/>
            <person name="Barbazuk W.B."/>
            <person name="Barker E."/>
            <person name="Bennetzen J."/>
            <person name="Bezanilla M."/>
            <person name="Blankenship R."/>
            <person name="Cho S.H."/>
            <person name="Dutcher S."/>
            <person name="Estelle M."/>
            <person name="Fawcett J.A."/>
            <person name="Gundlach H."/>
            <person name="Hanada K."/>
            <person name="Heyl A."/>
            <person name="Hicks K.A."/>
            <person name="Hugh J."/>
            <person name="Lohr M."/>
            <person name="Mayer K."/>
            <person name="Melkozernov A."/>
            <person name="Murata T."/>
            <person name="Nelson D."/>
            <person name="Pils B."/>
            <person name="Prigge M."/>
            <person name="Reiss B."/>
            <person name="Renner T."/>
            <person name="Rombauts S."/>
            <person name="Rushton P."/>
            <person name="Sanderfoot A."/>
            <person name="Schween G."/>
            <person name="Shiu S.-H."/>
            <person name="Stueber K."/>
            <person name="Theodoulou F.L."/>
            <person name="Tu H."/>
            <person name="Van de Peer Y."/>
            <person name="Verrier P.J."/>
            <person name="Waters E."/>
            <person name="Wood A."/>
            <person name="Yang L."/>
            <person name="Cove D."/>
            <person name="Cuming A."/>
            <person name="Hasebe M."/>
            <person name="Lucas S."/>
            <person name="Mishler D.B."/>
            <person name="Reski R."/>
            <person name="Grigoriev I."/>
            <person name="Quatrano R.S."/>
            <person name="Boore J.L."/>
        </authorList>
    </citation>
    <scope>NUCLEOTIDE SEQUENCE [LARGE SCALE GENOMIC DNA]</scope>
</reference>
<gene>
    <name evidence="2" type="ORF">PHYPADRAFT_97620</name>
</gene>
<feature type="compositionally biased region" description="Polar residues" evidence="1">
    <location>
        <begin position="89"/>
        <end position="98"/>
    </location>
</feature>
<evidence type="ECO:0000256" key="1">
    <source>
        <dbReference type="SAM" id="MobiDB-lite"/>
    </source>
</evidence>
<evidence type="ECO:0000313" key="2">
    <source>
        <dbReference type="EMBL" id="EDQ52751.1"/>
    </source>
</evidence>
<organism>
    <name type="scientific">Physcomitrium patens</name>
    <name type="common">Spreading-leaved earth moss</name>
    <name type="synonym">Physcomitrella patens</name>
    <dbReference type="NCBI Taxonomy" id="3218"/>
    <lineage>
        <taxon>Eukaryota</taxon>
        <taxon>Viridiplantae</taxon>
        <taxon>Streptophyta</taxon>
        <taxon>Embryophyta</taxon>
        <taxon>Bryophyta</taxon>
        <taxon>Bryophytina</taxon>
        <taxon>Bryopsida</taxon>
        <taxon>Funariidae</taxon>
        <taxon>Funariales</taxon>
        <taxon>Funariaceae</taxon>
        <taxon>Physcomitrium</taxon>
    </lineage>
</organism>
<proteinExistence type="predicted"/>
<sequence length="134" mass="14402">MSLSAKATDGPNSPGGQGAQGLSRVVACSINHQNPCLMATKSNLSSSASFTKWCQLPTAPTSVKCGMRNRGGSNKRKKRSSKTGGNEGVTATSLNQPLSEEAHKRRRRNRRRRRGRNRRLEDAAASTANPNTLP</sequence>
<name>A9TUY8_PHYPA</name>
<dbReference type="EMBL" id="DS545218">
    <property type="protein sequence ID" value="EDQ52751.1"/>
    <property type="molecule type" value="Genomic_DNA"/>
</dbReference>
<dbReference type="AlphaFoldDB" id="A9TUY8"/>
<protein>
    <submittedName>
        <fullName evidence="2">Predicted protein</fullName>
    </submittedName>
</protein>
<feature type="region of interest" description="Disordered" evidence="1">
    <location>
        <begin position="1"/>
        <end position="20"/>
    </location>
</feature>
<feature type="compositionally biased region" description="Basic residues" evidence="1">
    <location>
        <begin position="104"/>
        <end position="117"/>
    </location>
</feature>
<accession>A9TUY8</accession>